<comment type="caution">
    <text evidence="4">The sequence shown here is derived from an EMBL/GenBank/DDBJ whole genome shotgun (WGS) entry which is preliminary data.</text>
</comment>
<evidence type="ECO:0000256" key="3">
    <source>
        <dbReference type="SAM" id="MobiDB-lite"/>
    </source>
</evidence>
<dbReference type="Proteomes" id="UP000499080">
    <property type="component" value="Unassembled WGS sequence"/>
</dbReference>
<sequence>MEESDHPGYPVAMETGESSRERSLSPHNRWGVRRIDLFPDPFPLSTTQKTPRPDLKSSRQKTTHFLRDDATERWSLLLTPSYFEQPPPRHNHSCIIHDDAMWIYGGLTDLQPRGDFWKWDFGAHRWSRIKTQRGPGELHSHSAVKGMAFMYVFGGERSGMATNELWRFHFESAPSLGSKHLSGTSFSSKSDVKTFTEDWLNGQGRDFCQVVLNKWVLR</sequence>
<proteinExistence type="predicted"/>
<dbReference type="PANTHER" id="PTHR46376">
    <property type="entry name" value="LEUCINE-ZIPPER-LIKE TRANSCRIPTIONAL REGULATOR 1"/>
    <property type="match status" value="1"/>
</dbReference>
<name>A0A4Y2HUP9_ARAVE</name>
<dbReference type="EMBL" id="BGPR01002185">
    <property type="protein sequence ID" value="GBM69214.1"/>
    <property type="molecule type" value="Genomic_DNA"/>
</dbReference>
<keyword evidence="2" id="KW-0677">Repeat</keyword>
<evidence type="ECO:0008006" key="6">
    <source>
        <dbReference type="Google" id="ProtNLM"/>
    </source>
</evidence>
<dbReference type="Gene3D" id="2.120.10.80">
    <property type="entry name" value="Kelch-type beta propeller"/>
    <property type="match status" value="1"/>
</dbReference>
<gene>
    <name evidence="4" type="ORF">AVEN_210436_1</name>
</gene>
<evidence type="ECO:0000256" key="1">
    <source>
        <dbReference type="ARBA" id="ARBA00022441"/>
    </source>
</evidence>
<keyword evidence="1" id="KW-0880">Kelch repeat</keyword>
<reference evidence="4 5" key="1">
    <citation type="journal article" date="2019" name="Sci. Rep.">
        <title>Orb-weaving spider Araneus ventricosus genome elucidates the spidroin gene catalogue.</title>
        <authorList>
            <person name="Kono N."/>
            <person name="Nakamura H."/>
            <person name="Ohtoshi R."/>
            <person name="Moran D.A.P."/>
            <person name="Shinohara A."/>
            <person name="Yoshida Y."/>
            <person name="Fujiwara M."/>
            <person name="Mori M."/>
            <person name="Tomita M."/>
            <person name="Arakawa K."/>
        </authorList>
    </citation>
    <scope>NUCLEOTIDE SEQUENCE [LARGE SCALE GENOMIC DNA]</scope>
</reference>
<evidence type="ECO:0000313" key="4">
    <source>
        <dbReference type="EMBL" id="GBM69214.1"/>
    </source>
</evidence>
<dbReference type="InterPro" id="IPR051568">
    <property type="entry name" value="LZTR1/Attractin"/>
</dbReference>
<dbReference type="SUPFAM" id="SSF117281">
    <property type="entry name" value="Kelch motif"/>
    <property type="match status" value="1"/>
</dbReference>
<evidence type="ECO:0000256" key="2">
    <source>
        <dbReference type="ARBA" id="ARBA00022737"/>
    </source>
</evidence>
<evidence type="ECO:0000313" key="5">
    <source>
        <dbReference type="Proteomes" id="UP000499080"/>
    </source>
</evidence>
<feature type="region of interest" description="Disordered" evidence="3">
    <location>
        <begin position="41"/>
        <end position="63"/>
    </location>
</feature>
<dbReference type="PANTHER" id="PTHR46376:SF1">
    <property type="entry name" value="LEUCINE-ZIPPER-LIKE TRANSCRIPTIONAL REGULATOR 1"/>
    <property type="match status" value="1"/>
</dbReference>
<dbReference type="InterPro" id="IPR015915">
    <property type="entry name" value="Kelch-typ_b-propeller"/>
</dbReference>
<dbReference type="GO" id="GO:0005794">
    <property type="term" value="C:Golgi apparatus"/>
    <property type="evidence" value="ECO:0007669"/>
    <property type="project" value="TreeGrafter"/>
</dbReference>
<dbReference type="OrthoDB" id="432528at2759"/>
<dbReference type="Pfam" id="PF24681">
    <property type="entry name" value="Kelch_KLHDC2_KLHL20_DRC7"/>
    <property type="match status" value="1"/>
</dbReference>
<organism evidence="4 5">
    <name type="scientific">Araneus ventricosus</name>
    <name type="common">Orbweaver spider</name>
    <name type="synonym">Epeira ventricosa</name>
    <dbReference type="NCBI Taxonomy" id="182803"/>
    <lineage>
        <taxon>Eukaryota</taxon>
        <taxon>Metazoa</taxon>
        <taxon>Ecdysozoa</taxon>
        <taxon>Arthropoda</taxon>
        <taxon>Chelicerata</taxon>
        <taxon>Arachnida</taxon>
        <taxon>Araneae</taxon>
        <taxon>Araneomorphae</taxon>
        <taxon>Entelegynae</taxon>
        <taxon>Araneoidea</taxon>
        <taxon>Araneidae</taxon>
        <taxon>Araneus</taxon>
    </lineage>
</organism>
<feature type="region of interest" description="Disordered" evidence="3">
    <location>
        <begin position="1"/>
        <end position="27"/>
    </location>
</feature>
<dbReference type="AlphaFoldDB" id="A0A4Y2HUP9"/>
<protein>
    <recommendedName>
        <fullName evidence="6">Leucine-zipper-like transcriptional regulator 1</fullName>
    </recommendedName>
</protein>
<keyword evidence="5" id="KW-1185">Reference proteome</keyword>
<accession>A0A4Y2HUP9</accession>